<dbReference type="RefSeq" id="WP_243067971.1">
    <property type="nucleotide sequence ID" value="NZ_JAIVFK010000021.1"/>
</dbReference>
<dbReference type="SUPFAM" id="SSF53300">
    <property type="entry name" value="vWA-like"/>
    <property type="match status" value="1"/>
</dbReference>
<evidence type="ECO:0000313" key="4">
    <source>
        <dbReference type="Proteomes" id="UP001139104"/>
    </source>
</evidence>
<dbReference type="Proteomes" id="UP001139104">
    <property type="component" value="Unassembled WGS sequence"/>
</dbReference>
<dbReference type="InterPro" id="IPR028087">
    <property type="entry name" value="Tad_N"/>
</dbReference>
<keyword evidence="1" id="KW-0812">Transmembrane</keyword>
<proteinExistence type="predicted"/>
<evidence type="ECO:0000259" key="2">
    <source>
        <dbReference type="Pfam" id="PF13400"/>
    </source>
</evidence>
<evidence type="ECO:0000256" key="1">
    <source>
        <dbReference type="SAM" id="Phobius"/>
    </source>
</evidence>
<protein>
    <submittedName>
        <fullName evidence="3">Pilus assembly protein TadG-related protein</fullName>
    </submittedName>
</protein>
<dbReference type="Gene3D" id="3.40.50.410">
    <property type="entry name" value="von Willebrand factor, type A domain"/>
    <property type="match status" value="1"/>
</dbReference>
<dbReference type="Pfam" id="PF13400">
    <property type="entry name" value="Tad"/>
    <property type="match status" value="1"/>
</dbReference>
<name>A0ABS9Z8P2_9HYPH</name>
<evidence type="ECO:0000313" key="3">
    <source>
        <dbReference type="EMBL" id="MCI4684058.1"/>
    </source>
</evidence>
<sequence>MQPEQFRRKIVAFREETSGSVVLLFAFAVVGIALIVGLTLDYGRALSMKGTLKTAADAAALAALSTAQTDYANNVNAAQMILDAQAAGQRAFVANAGNYYSNLSQPPTVTVQQSGLVITADVSFQAKSPNLFGALANVASMNVAQTGAHSTKATLTLPSYYDFYLLLDNTPSMGIGATQTDINNLISLTSHIPNNPNEASCGFACHVSSQSASVDYYSIARANNVTLRIDLLRSATQNLMDMAASIEAVNNVSNQYQFAVYSFGATATAAQTNAIANVAPLSADTSAIKTQVQSLDLMSVDFQNQYSDEDTSFDTAVPALNNVIPSPGDGSSANFRKKFVIIITDGLTDEKLNGARAIKPIDPNLCTAIKNRGVQIATLYTTYYPLPTNAFYNQKVAQYQSPTDQIGAAVQACASSPDLYQAVGIGGNVSSALANIFQKLLAEGHLTQ</sequence>
<reference evidence="3" key="1">
    <citation type="journal article" date="2022" name="ISME J.">
        <title>Identification of active gaseous-alkane degraders at natural gas seeps.</title>
        <authorList>
            <person name="Farhan Ul Haque M."/>
            <person name="Hernandez M."/>
            <person name="Crombie A.T."/>
            <person name="Murrell J.C."/>
        </authorList>
    </citation>
    <scope>NUCLEOTIDE SEQUENCE</scope>
    <source>
        <strain evidence="3">PC2</strain>
    </source>
</reference>
<keyword evidence="1" id="KW-1133">Transmembrane helix</keyword>
<keyword evidence="1" id="KW-0472">Membrane</keyword>
<feature type="transmembrane region" description="Helical" evidence="1">
    <location>
        <begin position="21"/>
        <end position="40"/>
    </location>
</feature>
<feature type="domain" description="Putative Flp pilus-assembly TadG-like N-terminal" evidence="2">
    <location>
        <begin position="19"/>
        <end position="63"/>
    </location>
</feature>
<comment type="caution">
    <text evidence="3">The sequence shown here is derived from an EMBL/GenBank/DDBJ whole genome shotgun (WGS) entry which is preliminary data.</text>
</comment>
<accession>A0ABS9Z8P2</accession>
<organism evidence="3 4">
    <name type="scientific">Candidatus Rhodoblastus alkanivorans</name>
    <dbReference type="NCBI Taxonomy" id="2954117"/>
    <lineage>
        <taxon>Bacteria</taxon>
        <taxon>Pseudomonadati</taxon>
        <taxon>Pseudomonadota</taxon>
        <taxon>Alphaproteobacteria</taxon>
        <taxon>Hyphomicrobiales</taxon>
        <taxon>Rhodoblastaceae</taxon>
        <taxon>Rhodoblastus</taxon>
    </lineage>
</organism>
<dbReference type="InterPro" id="IPR036465">
    <property type="entry name" value="vWFA_dom_sf"/>
</dbReference>
<gene>
    <name evidence="3" type="ORF">K2U94_15040</name>
</gene>
<dbReference type="EMBL" id="JAIVFP010000001">
    <property type="protein sequence ID" value="MCI4684058.1"/>
    <property type="molecule type" value="Genomic_DNA"/>
</dbReference>
<keyword evidence="4" id="KW-1185">Reference proteome</keyword>